<evidence type="ECO:0008006" key="5">
    <source>
        <dbReference type="Google" id="ProtNLM"/>
    </source>
</evidence>
<feature type="region of interest" description="Disordered" evidence="1">
    <location>
        <begin position="95"/>
        <end position="136"/>
    </location>
</feature>
<dbReference type="EMBL" id="LLZH01000277">
    <property type="protein sequence ID" value="KUL29594.1"/>
    <property type="molecule type" value="Genomic_DNA"/>
</dbReference>
<evidence type="ECO:0000313" key="4">
    <source>
        <dbReference type="Proteomes" id="UP000053244"/>
    </source>
</evidence>
<reference evidence="3 4" key="1">
    <citation type="submission" date="2015-10" db="EMBL/GenBank/DDBJ databases">
        <authorList>
            <person name="Gilbert D.G."/>
        </authorList>
    </citation>
    <scope>NUCLEOTIDE SEQUENCE [LARGE SCALE GENOMIC DNA]</scope>
    <source>
        <strain evidence="3 4">NRRL B-16712</strain>
    </source>
</reference>
<evidence type="ECO:0000256" key="2">
    <source>
        <dbReference type="SAM" id="SignalP"/>
    </source>
</evidence>
<evidence type="ECO:0000313" key="3">
    <source>
        <dbReference type="EMBL" id="KUL29594.1"/>
    </source>
</evidence>
<evidence type="ECO:0000256" key="1">
    <source>
        <dbReference type="SAM" id="MobiDB-lite"/>
    </source>
</evidence>
<sequence>MPMINRRGRRFLTAGVMLAVTAAVLPGRSYGSAQPPVGHTWGCFVVASGPATDPPCPEPIMPSRGPVSPPPRPTGLATDGVPGCVTGPARPVVGTTRPSLSVSFAPDGPQPTEVTVEHESLDGSEEPYQSSAPVEPGKPVVLEADEEGLAPGVSYRWRVTGTSADAAEPGWSPWCEFTVVAGLLDLSAATDLDAVRELGVDPARRYPVTLPVRQWRLLLDALTPPDEGVTLDDEFDDGADVVTERLRGIGAGVRAQIAGRSTGQVATVTLTGDEWASAAMELAMMAGVWDETAEEDPEADEDGATRWAAVDRLSAALGGPAHPGLGHDR</sequence>
<feature type="chain" id="PRO_5007097935" description="Fibronectin type-III domain-containing protein" evidence="2">
    <location>
        <begin position="34"/>
        <end position="329"/>
    </location>
</feature>
<proteinExistence type="predicted"/>
<keyword evidence="4" id="KW-1185">Reference proteome</keyword>
<dbReference type="Proteomes" id="UP000053244">
    <property type="component" value="Unassembled WGS sequence"/>
</dbReference>
<protein>
    <recommendedName>
        <fullName evidence="5">Fibronectin type-III domain-containing protein</fullName>
    </recommendedName>
</protein>
<keyword evidence="2" id="KW-0732">Signal</keyword>
<gene>
    <name evidence="3" type="ORF">ADL15_27125</name>
</gene>
<feature type="signal peptide" evidence="2">
    <location>
        <begin position="1"/>
        <end position="33"/>
    </location>
</feature>
<comment type="caution">
    <text evidence="3">The sequence shown here is derived from an EMBL/GenBank/DDBJ whole genome shotgun (WGS) entry which is preliminary data.</text>
</comment>
<accession>A0A101JME7</accession>
<dbReference type="AlphaFoldDB" id="A0A101JME7"/>
<name>A0A101JME7_9ACTN</name>
<organism evidence="3 4">
    <name type="scientific">Actinoplanes awajinensis subsp. mycoplanecinus</name>
    <dbReference type="NCBI Taxonomy" id="135947"/>
    <lineage>
        <taxon>Bacteria</taxon>
        <taxon>Bacillati</taxon>
        <taxon>Actinomycetota</taxon>
        <taxon>Actinomycetes</taxon>
        <taxon>Micromonosporales</taxon>
        <taxon>Micromonosporaceae</taxon>
        <taxon>Actinoplanes</taxon>
    </lineage>
</organism>